<evidence type="ECO:0000313" key="3">
    <source>
        <dbReference type="Proteomes" id="UP000199028"/>
    </source>
</evidence>
<dbReference type="AlphaFoldDB" id="A0A1H9EWH3"/>
<keyword evidence="1" id="KW-1133">Transmembrane helix</keyword>
<name>A0A1H9EWH3_9PSEU</name>
<keyword evidence="3" id="KW-1185">Reference proteome</keyword>
<gene>
    <name evidence="2" type="ORF">SAMN05216195_10290</name>
</gene>
<sequence>MTNLHAGAARTLAMTDATLLAAELTAVALAAAVAVSMAIAPSAPVLVESSPTHARPTVTPLVHQAHLNLDEPHTICSPLSCWPAVPPDLPVPGAVPR</sequence>
<keyword evidence="1" id="KW-0812">Transmembrane</keyword>
<evidence type="ECO:0000256" key="1">
    <source>
        <dbReference type="SAM" id="Phobius"/>
    </source>
</evidence>
<accession>A0A1H9EWH3</accession>
<feature type="transmembrane region" description="Helical" evidence="1">
    <location>
        <begin position="20"/>
        <end position="40"/>
    </location>
</feature>
<proteinExistence type="predicted"/>
<reference evidence="3" key="1">
    <citation type="submission" date="2016-10" db="EMBL/GenBank/DDBJ databases">
        <authorList>
            <person name="Varghese N."/>
            <person name="Submissions S."/>
        </authorList>
    </citation>
    <scope>NUCLEOTIDE SEQUENCE [LARGE SCALE GENOMIC DNA]</scope>
    <source>
        <strain evidence="3">CGMCC 4.578</strain>
    </source>
</reference>
<protein>
    <submittedName>
        <fullName evidence="2">Uncharacterized protein</fullName>
    </submittedName>
</protein>
<dbReference type="Proteomes" id="UP000199028">
    <property type="component" value="Unassembled WGS sequence"/>
</dbReference>
<evidence type="ECO:0000313" key="2">
    <source>
        <dbReference type="EMBL" id="SEQ30002.1"/>
    </source>
</evidence>
<keyword evidence="1" id="KW-0472">Membrane</keyword>
<dbReference type="EMBL" id="FOFT01000002">
    <property type="protein sequence ID" value="SEQ30002.1"/>
    <property type="molecule type" value="Genomic_DNA"/>
</dbReference>
<organism evidence="2 3">
    <name type="scientific">Lentzea flaviverrucosa</name>
    <dbReference type="NCBI Taxonomy" id="200379"/>
    <lineage>
        <taxon>Bacteria</taxon>
        <taxon>Bacillati</taxon>
        <taxon>Actinomycetota</taxon>
        <taxon>Actinomycetes</taxon>
        <taxon>Pseudonocardiales</taxon>
        <taxon>Pseudonocardiaceae</taxon>
        <taxon>Lentzea</taxon>
    </lineage>
</organism>